<protein>
    <submittedName>
        <fullName evidence="1">Uncharacterized protein</fullName>
    </submittedName>
</protein>
<dbReference type="EMBL" id="CP036272">
    <property type="protein sequence ID" value="QDT59485.1"/>
    <property type="molecule type" value="Genomic_DNA"/>
</dbReference>
<name>A0A517STM8_9BACT</name>
<reference evidence="1 2" key="1">
    <citation type="submission" date="2019-02" db="EMBL/GenBank/DDBJ databases">
        <title>Deep-cultivation of Planctomycetes and their phenomic and genomic characterization uncovers novel biology.</title>
        <authorList>
            <person name="Wiegand S."/>
            <person name="Jogler M."/>
            <person name="Boedeker C."/>
            <person name="Pinto D."/>
            <person name="Vollmers J."/>
            <person name="Rivas-Marin E."/>
            <person name="Kohn T."/>
            <person name="Peeters S.H."/>
            <person name="Heuer A."/>
            <person name="Rast P."/>
            <person name="Oberbeckmann S."/>
            <person name="Bunk B."/>
            <person name="Jeske O."/>
            <person name="Meyerdierks A."/>
            <person name="Storesund J.E."/>
            <person name="Kallscheuer N."/>
            <person name="Luecker S."/>
            <person name="Lage O.M."/>
            <person name="Pohl T."/>
            <person name="Merkel B.J."/>
            <person name="Hornburger P."/>
            <person name="Mueller R.-W."/>
            <person name="Bruemmer F."/>
            <person name="Labrenz M."/>
            <person name="Spormann A.M."/>
            <person name="Op den Camp H."/>
            <person name="Overmann J."/>
            <person name="Amann R."/>
            <person name="Jetten M.S.M."/>
            <person name="Mascher T."/>
            <person name="Medema M.H."/>
            <person name="Devos D.P."/>
            <person name="Kaster A.-K."/>
            <person name="Ovreas L."/>
            <person name="Rohde M."/>
            <person name="Galperin M.Y."/>
            <person name="Jogler C."/>
        </authorList>
    </citation>
    <scope>NUCLEOTIDE SEQUENCE [LARGE SCALE GENOMIC DNA]</scope>
    <source>
        <strain evidence="1 2">SV_7m_r</strain>
    </source>
</reference>
<organism evidence="1 2">
    <name type="scientific">Stieleria bergensis</name>
    <dbReference type="NCBI Taxonomy" id="2528025"/>
    <lineage>
        <taxon>Bacteria</taxon>
        <taxon>Pseudomonadati</taxon>
        <taxon>Planctomycetota</taxon>
        <taxon>Planctomycetia</taxon>
        <taxon>Pirellulales</taxon>
        <taxon>Pirellulaceae</taxon>
        <taxon>Stieleria</taxon>
    </lineage>
</organism>
<proteinExistence type="predicted"/>
<gene>
    <name evidence="1" type="ORF">SV7mr_19920</name>
</gene>
<evidence type="ECO:0000313" key="2">
    <source>
        <dbReference type="Proteomes" id="UP000315003"/>
    </source>
</evidence>
<evidence type="ECO:0000313" key="1">
    <source>
        <dbReference type="EMBL" id="QDT59485.1"/>
    </source>
</evidence>
<keyword evidence="2" id="KW-1185">Reference proteome</keyword>
<dbReference type="AlphaFoldDB" id="A0A517STM8"/>
<dbReference type="Proteomes" id="UP000315003">
    <property type="component" value="Chromosome"/>
</dbReference>
<sequence length="41" mass="4594">MSGKMNIPQILPNPSNRYWSAKEVDCEVVTVVGRIDCENSL</sequence>
<accession>A0A517STM8</accession>